<protein>
    <submittedName>
        <fullName evidence="1">Uncharacterized protein</fullName>
    </submittedName>
</protein>
<dbReference type="AlphaFoldDB" id="A0A520MG36"/>
<gene>
    <name evidence="1" type="ORF">EVA96_03085</name>
</gene>
<proteinExistence type="predicted"/>
<evidence type="ECO:0000313" key="2">
    <source>
        <dbReference type="Proteomes" id="UP000315782"/>
    </source>
</evidence>
<accession>A0A520MG36</accession>
<reference evidence="1 2" key="1">
    <citation type="submission" date="2019-02" db="EMBL/GenBank/DDBJ databases">
        <title>Prokaryotic population dynamics and viral predation in marine succession experiment using metagenomics: the confinement effect.</title>
        <authorList>
            <person name="Haro-Moreno J.M."/>
            <person name="Rodriguez-Valera F."/>
            <person name="Lopez-Perez M."/>
        </authorList>
    </citation>
    <scope>NUCLEOTIDE SEQUENCE [LARGE SCALE GENOMIC DNA]</scope>
    <source>
        <strain evidence="1">MED-G163</strain>
    </source>
</reference>
<comment type="caution">
    <text evidence="1">The sequence shown here is derived from an EMBL/GenBank/DDBJ whole genome shotgun (WGS) entry which is preliminary data.</text>
</comment>
<organism evidence="1 2">
    <name type="scientific">SAR86 cluster bacterium</name>
    <dbReference type="NCBI Taxonomy" id="2030880"/>
    <lineage>
        <taxon>Bacteria</taxon>
        <taxon>Pseudomonadati</taxon>
        <taxon>Pseudomonadota</taxon>
        <taxon>Gammaproteobacteria</taxon>
        <taxon>SAR86 cluster</taxon>
    </lineage>
</organism>
<evidence type="ECO:0000313" key="1">
    <source>
        <dbReference type="EMBL" id="RZO20183.1"/>
    </source>
</evidence>
<sequence>MDDQYKRPNRLTGKPYEPGFEDENGRVFFRYLSKQGNDGYYLEEWKKDMEAYLLKKASNN</sequence>
<name>A0A520MG36_9GAMM</name>
<dbReference type="EMBL" id="SHBI01000022">
    <property type="protein sequence ID" value="RZO20183.1"/>
    <property type="molecule type" value="Genomic_DNA"/>
</dbReference>
<dbReference type="Proteomes" id="UP000315782">
    <property type="component" value="Unassembled WGS sequence"/>
</dbReference>